<evidence type="ECO:0000259" key="1">
    <source>
        <dbReference type="Pfam" id="PF03033"/>
    </source>
</evidence>
<evidence type="ECO:0000313" key="3">
    <source>
        <dbReference type="Proteomes" id="UP000662747"/>
    </source>
</evidence>
<keyword evidence="3" id="KW-1185">Reference proteome</keyword>
<dbReference type="Proteomes" id="UP000662747">
    <property type="component" value="Chromosome"/>
</dbReference>
<sequence>MRYLFTALTSYGSLGPAISLALQLQQRGHEVAFVTGPSMGPLLERAGMRRIPRGEKDGPSFIVEFTANPLEQARQVKHIEYALTQFSPDVLVGQAMAFGAVLAGARHKLPTAVIGLAASILPTDASLARMSPEFRAYQVQRLAGTLPYDEFLKDRYARLMESHDICCEMLWLPKRELPYSQSPLLGDLHLLQSVPELEGPEDVLPENTHLVGNCAWDFVAPDPDLEKWLDEARASGEPILYAQPGRVFNSPGFWEQLRASLGGKPVRVAVSIGRLDAPMGHVPDNFFVRGHVAQASVLPHARGVVSSATTSAVLGALTHALPLLLIPGGGGGEQSDLTLRCLAAGVAVHLRPADVTPESLGAQVEVLLSDADLRSNARRLQEAFTRAPGSAGAADLLERLGRERQPVSRAAAPTRKLA</sequence>
<dbReference type="SUPFAM" id="SSF53756">
    <property type="entry name" value="UDP-Glycosyltransferase/glycogen phosphorylase"/>
    <property type="match status" value="1"/>
</dbReference>
<dbReference type="RefSeq" id="WP_206723359.1">
    <property type="nucleotide sequence ID" value="NZ_CP071090.1"/>
</dbReference>
<dbReference type="InterPro" id="IPR050426">
    <property type="entry name" value="Glycosyltransferase_28"/>
</dbReference>
<dbReference type="EMBL" id="CP071090">
    <property type="protein sequence ID" value="QSQ21782.1"/>
    <property type="molecule type" value="Genomic_DNA"/>
</dbReference>
<dbReference type="Pfam" id="PF03033">
    <property type="entry name" value="Glyco_transf_28"/>
    <property type="match status" value="1"/>
</dbReference>
<dbReference type="Gene3D" id="3.40.50.2000">
    <property type="entry name" value="Glycogen Phosphorylase B"/>
    <property type="match status" value="2"/>
</dbReference>
<name>A0ABX7NSC1_9BACT</name>
<proteinExistence type="predicted"/>
<reference evidence="2 3" key="1">
    <citation type="submission" date="2021-02" db="EMBL/GenBank/DDBJ databases">
        <title>De Novo genome assembly of isolated myxobacteria.</title>
        <authorList>
            <person name="Stevens D.C."/>
        </authorList>
    </citation>
    <scope>NUCLEOTIDE SEQUENCE [LARGE SCALE GENOMIC DNA]</scope>
    <source>
        <strain evidence="3">SCPEA02</strain>
    </source>
</reference>
<protein>
    <submittedName>
        <fullName evidence="2">Glycosyltransferase</fullName>
    </submittedName>
</protein>
<organism evidence="2 3">
    <name type="scientific">Pyxidicoccus parkwayensis</name>
    <dbReference type="NCBI Taxonomy" id="2813578"/>
    <lineage>
        <taxon>Bacteria</taxon>
        <taxon>Pseudomonadati</taxon>
        <taxon>Myxococcota</taxon>
        <taxon>Myxococcia</taxon>
        <taxon>Myxococcales</taxon>
        <taxon>Cystobacterineae</taxon>
        <taxon>Myxococcaceae</taxon>
        <taxon>Pyxidicoccus</taxon>
    </lineage>
</organism>
<accession>A0ABX7NSC1</accession>
<feature type="domain" description="Glycosyltransferase family 28 N-terminal" evidence="1">
    <location>
        <begin position="10"/>
        <end position="112"/>
    </location>
</feature>
<dbReference type="PANTHER" id="PTHR48050">
    <property type="entry name" value="STEROL 3-BETA-GLUCOSYLTRANSFERASE"/>
    <property type="match status" value="1"/>
</dbReference>
<gene>
    <name evidence="2" type="ORF">JY651_42635</name>
</gene>
<dbReference type="PANTHER" id="PTHR48050:SF13">
    <property type="entry name" value="STEROL 3-BETA-GLUCOSYLTRANSFERASE UGT80A2"/>
    <property type="match status" value="1"/>
</dbReference>
<evidence type="ECO:0000313" key="2">
    <source>
        <dbReference type="EMBL" id="QSQ21782.1"/>
    </source>
</evidence>
<dbReference type="InterPro" id="IPR004276">
    <property type="entry name" value="GlycoTrans_28_N"/>
</dbReference>